<dbReference type="KEGG" id="rav:AAT18_11035"/>
<dbReference type="Proteomes" id="UP001163947">
    <property type="component" value="Chromosome"/>
</dbReference>
<evidence type="ECO:0000256" key="1">
    <source>
        <dbReference type="ARBA" id="ARBA00001974"/>
    </source>
</evidence>
<comment type="cofactor">
    <cofactor evidence="1">
        <name>FAD</name>
        <dbReference type="ChEBI" id="CHEBI:57692"/>
    </cofactor>
</comment>
<dbReference type="Gene3D" id="3.10.20.30">
    <property type="match status" value="1"/>
</dbReference>
<proteinExistence type="predicted"/>
<dbReference type="Pfam" id="PF00111">
    <property type="entry name" value="Fer2"/>
    <property type="match status" value="1"/>
</dbReference>
<keyword evidence="4" id="KW-0479">Metal-binding</keyword>
<dbReference type="CDD" id="cd06185">
    <property type="entry name" value="PDR_like"/>
    <property type="match status" value="1"/>
</dbReference>
<dbReference type="PANTHER" id="PTHR47354">
    <property type="entry name" value="NADH OXIDOREDUCTASE HCR"/>
    <property type="match status" value="1"/>
</dbReference>
<dbReference type="SUPFAM" id="SSF52343">
    <property type="entry name" value="Ferredoxin reductase-like, C-terminal NADP-linked domain"/>
    <property type="match status" value="1"/>
</dbReference>
<dbReference type="SUPFAM" id="SSF63380">
    <property type="entry name" value="Riboflavin synthase domain-like"/>
    <property type="match status" value="1"/>
</dbReference>
<keyword evidence="3" id="KW-0001">2Fe-2S</keyword>
<dbReference type="Pfam" id="PF22290">
    <property type="entry name" value="DmmA-like_N"/>
    <property type="match status" value="1"/>
</dbReference>
<dbReference type="GO" id="GO:0046872">
    <property type="term" value="F:metal ion binding"/>
    <property type="evidence" value="ECO:0007669"/>
    <property type="project" value="UniProtKB-KW"/>
</dbReference>
<evidence type="ECO:0000256" key="2">
    <source>
        <dbReference type="ARBA" id="ARBA00022630"/>
    </source>
</evidence>
<dbReference type="InterPro" id="IPR039261">
    <property type="entry name" value="FNR_nucleotide-bd"/>
</dbReference>
<dbReference type="AlphaFoldDB" id="A0A059MRJ5"/>
<dbReference type="Gene3D" id="2.40.30.10">
    <property type="entry name" value="Translation factors"/>
    <property type="match status" value="1"/>
</dbReference>
<keyword evidence="7" id="KW-0411">Iron-sulfur</keyword>
<dbReference type="CDD" id="cd00207">
    <property type="entry name" value="fer2"/>
    <property type="match status" value="1"/>
</dbReference>
<dbReference type="InterPro" id="IPR050415">
    <property type="entry name" value="MRET"/>
</dbReference>
<dbReference type="GeneID" id="83622342"/>
<evidence type="ECO:0000313" key="9">
    <source>
        <dbReference type="Proteomes" id="UP001163947"/>
    </source>
</evidence>
<evidence type="ECO:0000313" key="8">
    <source>
        <dbReference type="EMBL" id="UYF92371.1"/>
    </source>
</evidence>
<protein>
    <submittedName>
        <fullName evidence="8">PDR/VanB family oxidoreductase</fullName>
    </submittedName>
</protein>
<dbReference type="GO" id="GO:0051537">
    <property type="term" value="F:2 iron, 2 sulfur cluster binding"/>
    <property type="evidence" value="ECO:0007669"/>
    <property type="project" value="UniProtKB-KW"/>
</dbReference>
<organism evidence="8 9">
    <name type="scientific">Rhodococcus aetherivorans</name>
    <dbReference type="NCBI Taxonomy" id="191292"/>
    <lineage>
        <taxon>Bacteria</taxon>
        <taxon>Bacillati</taxon>
        <taxon>Actinomycetota</taxon>
        <taxon>Actinomycetes</taxon>
        <taxon>Mycobacteriales</taxon>
        <taxon>Nocardiaceae</taxon>
        <taxon>Rhodococcus</taxon>
    </lineage>
</organism>
<dbReference type="PANTHER" id="PTHR47354:SF1">
    <property type="entry name" value="CARNITINE MONOOXYGENASE REDUCTASE SUBUNIT"/>
    <property type="match status" value="1"/>
</dbReference>
<evidence type="ECO:0000256" key="5">
    <source>
        <dbReference type="ARBA" id="ARBA00023002"/>
    </source>
</evidence>
<gene>
    <name evidence="8" type="ORF">OCS65_17955</name>
</gene>
<dbReference type="GO" id="GO:0016491">
    <property type="term" value="F:oxidoreductase activity"/>
    <property type="evidence" value="ECO:0007669"/>
    <property type="project" value="UniProtKB-KW"/>
</dbReference>
<sequence length="331" mass="35555">MTLVSDAGAAVRRSDATLALTVAEVATVATGVRHVRFVDPTGAPLPSFTPGSHVVLSCGAHDDGRPRRNSYSLTGPELEPQSYSISVRLDETGRGGSRWIHALEVGDVVEVSRPRSAFAPILTARHHMLVAGGIGVTPILSHARAAAQWGRSFEVHYTFREGDGPHLGELRELCGDRLHTYHTPEEFWAALGPALLDQPLGTHLYVCGPSGLIDELTRRARGAGWPDARIHYEHFGVGDLEPGTPFTAHLRRTGVDIAVNSGVSLLEALEARGVPVPNLCRQGVCGECRIPVADGAIEHRDLYLTDAEKHAGDCMMPCVSRAGGERLELDL</sequence>
<evidence type="ECO:0000256" key="6">
    <source>
        <dbReference type="ARBA" id="ARBA00023004"/>
    </source>
</evidence>
<reference evidence="8" key="1">
    <citation type="submission" date="2022-09" db="EMBL/GenBank/DDBJ databases">
        <title>The genome sequence of Rhodococcus aetherivorans N1.</title>
        <authorList>
            <person name="Jiang W."/>
        </authorList>
    </citation>
    <scope>NUCLEOTIDE SEQUENCE</scope>
    <source>
        <strain evidence="8">N1</strain>
    </source>
</reference>
<dbReference type="PROSITE" id="PS51384">
    <property type="entry name" value="FAD_FR"/>
    <property type="match status" value="1"/>
</dbReference>
<accession>A0A0F6S860</accession>
<dbReference type="InterPro" id="IPR017938">
    <property type="entry name" value="Riboflavin_synthase-like_b-brl"/>
</dbReference>
<dbReference type="Gene3D" id="3.40.50.80">
    <property type="entry name" value="Nucleotide-binding domain of ferredoxin-NADP reductase (FNR) module"/>
    <property type="match status" value="1"/>
</dbReference>
<dbReference type="InterPro" id="IPR001041">
    <property type="entry name" value="2Fe-2S_ferredoxin-type"/>
</dbReference>
<evidence type="ECO:0000256" key="7">
    <source>
        <dbReference type="ARBA" id="ARBA00023014"/>
    </source>
</evidence>
<accession>A0A059MRJ5</accession>
<dbReference type="InterPro" id="IPR054582">
    <property type="entry name" value="DmmA-like_N"/>
</dbReference>
<dbReference type="PRINTS" id="PR00409">
    <property type="entry name" value="PHDIOXRDTASE"/>
</dbReference>
<dbReference type="PROSITE" id="PS51085">
    <property type="entry name" value="2FE2S_FER_2"/>
    <property type="match status" value="1"/>
</dbReference>
<dbReference type="RefSeq" id="WP_029543120.1">
    <property type="nucleotide sequence ID" value="NZ_CM002177.1"/>
</dbReference>
<keyword evidence="5" id="KW-0560">Oxidoreductase</keyword>
<keyword evidence="6" id="KW-0408">Iron</keyword>
<dbReference type="SUPFAM" id="SSF54292">
    <property type="entry name" value="2Fe-2S ferredoxin-like"/>
    <property type="match status" value="1"/>
</dbReference>
<dbReference type="EMBL" id="CP106982">
    <property type="protein sequence ID" value="UYF92371.1"/>
    <property type="molecule type" value="Genomic_DNA"/>
</dbReference>
<dbReference type="InterPro" id="IPR017927">
    <property type="entry name" value="FAD-bd_FR_type"/>
</dbReference>
<dbReference type="InterPro" id="IPR036010">
    <property type="entry name" value="2Fe-2S_ferredoxin-like_sf"/>
</dbReference>
<evidence type="ECO:0000256" key="3">
    <source>
        <dbReference type="ARBA" id="ARBA00022714"/>
    </source>
</evidence>
<evidence type="ECO:0000256" key="4">
    <source>
        <dbReference type="ARBA" id="ARBA00022723"/>
    </source>
</evidence>
<dbReference type="InterPro" id="IPR012675">
    <property type="entry name" value="Beta-grasp_dom_sf"/>
</dbReference>
<name>A0A059MRJ5_9NOCA</name>
<keyword evidence="2" id="KW-0285">Flavoprotein</keyword>